<protein>
    <submittedName>
        <fullName evidence="6">Transcriptional regulator, IclR family</fullName>
    </submittedName>
</protein>
<accession>D5EE69</accession>
<dbReference type="SMART" id="SM00346">
    <property type="entry name" value="HTH_ICLR"/>
    <property type="match status" value="1"/>
</dbReference>
<gene>
    <name evidence="6" type="ordered locus">Amico_0716</name>
</gene>
<dbReference type="GO" id="GO:0045892">
    <property type="term" value="P:negative regulation of DNA-templated transcription"/>
    <property type="evidence" value="ECO:0007669"/>
    <property type="project" value="TreeGrafter"/>
</dbReference>
<evidence type="ECO:0000256" key="1">
    <source>
        <dbReference type="ARBA" id="ARBA00023015"/>
    </source>
</evidence>
<dbReference type="STRING" id="572547.Amico_0716"/>
<dbReference type="InterPro" id="IPR029016">
    <property type="entry name" value="GAF-like_dom_sf"/>
</dbReference>
<evidence type="ECO:0000256" key="2">
    <source>
        <dbReference type="ARBA" id="ARBA00023125"/>
    </source>
</evidence>
<dbReference type="eggNOG" id="COG1414">
    <property type="taxonomic scope" value="Bacteria"/>
</dbReference>
<evidence type="ECO:0000259" key="4">
    <source>
        <dbReference type="PROSITE" id="PS51077"/>
    </source>
</evidence>
<keyword evidence="7" id="KW-1185">Reference proteome</keyword>
<dbReference type="Pfam" id="PF01614">
    <property type="entry name" value="IclR_C"/>
    <property type="match status" value="1"/>
</dbReference>
<dbReference type="Gene3D" id="1.10.10.10">
    <property type="entry name" value="Winged helix-like DNA-binding domain superfamily/Winged helix DNA-binding domain"/>
    <property type="match status" value="1"/>
</dbReference>
<proteinExistence type="predicted"/>
<dbReference type="Proteomes" id="UP000002366">
    <property type="component" value="Chromosome"/>
</dbReference>
<dbReference type="InterPro" id="IPR050707">
    <property type="entry name" value="HTH_MetabolicPath_Reg"/>
</dbReference>
<dbReference type="SUPFAM" id="SSF55781">
    <property type="entry name" value="GAF domain-like"/>
    <property type="match status" value="1"/>
</dbReference>
<dbReference type="GO" id="GO:0003677">
    <property type="term" value="F:DNA binding"/>
    <property type="evidence" value="ECO:0007669"/>
    <property type="project" value="UniProtKB-KW"/>
</dbReference>
<dbReference type="PANTHER" id="PTHR30136:SF24">
    <property type="entry name" value="HTH-TYPE TRANSCRIPTIONAL REPRESSOR ALLR"/>
    <property type="match status" value="1"/>
</dbReference>
<keyword evidence="2" id="KW-0238">DNA-binding</keyword>
<dbReference type="InterPro" id="IPR005471">
    <property type="entry name" value="Tscrpt_reg_IclR_N"/>
</dbReference>
<dbReference type="KEGG" id="aco:Amico_0716"/>
<dbReference type="PROSITE" id="PS51077">
    <property type="entry name" value="HTH_ICLR"/>
    <property type="match status" value="1"/>
</dbReference>
<keyword evidence="1" id="KW-0805">Transcription regulation</keyword>
<feature type="domain" description="HTH iclR-type" evidence="4">
    <location>
        <begin position="8"/>
        <end position="70"/>
    </location>
</feature>
<name>D5EE69_AMICL</name>
<dbReference type="PROSITE" id="PS51078">
    <property type="entry name" value="ICLR_ED"/>
    <property type="match status" value="1"/>
</dbReference>
<dbReference type="HOGENOM" id="CLU_062618_4_4_0"/>
<evidence type="ECO:0000256" key="3">
    <source>
        <dbReference type="ARBA" id="ARBA00023163"/>
    </source>
</evidence>
<dbReference type="OrthoDB" id="9791752at2"/>
<dbReference type="Gene3D" id="3.30.450.40">
    <property type="match status" value="1"/>
</dbReference>
<evidence type="ECO:0000259" key="5">
    <source>
        <dbReference type="PROSITE" id="PS51078"/>
    </source>
</evidence>
<dbReference type="SUPFAM" id="SSF46785">
    <property type="entry name" value="Winged helix' DNA-binding domain"/>
    <property type="match status" value="1"/>
</dbReference>
<evidence type="ECO:0000313" key="6">
    <source>
        <dbReference type="EMBL" id="ADE56851.1"/>
    </source>
</evidence>
<feature type="domain" description="IclR-ED" evidence="5">
    <location>
        <begin position="71"/>
        <end position="254"/>
    </location>
</feature>
<dbReference type="PANTHER" id="PTHR30136">
    <property type="entry name" value="HELIX-TURN-HELIX TRANSCRIPTIONAL REGULATOR, ICLR FAMILY"/>
    <property type="match status" value="1"/>
</dbReference>
<dbReference type="AlphaFoldDB" id="D5EE69"/>
<dbReference type="GO" id="GO:0003700">
    <property type="term" value="F:DNA-binding transcription factor activity"/>
    <property type="evidence" value="ECO:0007669"/>
    <property type="project" value="TreeGrafter"/>
</dbReference>
<dbReference type="InterPro" id="IPR036390">
    <property type="entry name" value="WH_DNA-bd_sf"/>
</dbReference>
<dbReference type="RefSeq" id="WP_013048117.1">
    <property type="nucleotide sequence ID" value="NC_014011.1"/>
</dbReference>
<dbReference type="InterPro" id="IPR014757">
    <property type="entry name" value="Tscrpt_reg_IclR_C"/>
</dbReference>
<dbReference type="Pfam" id="PF09339">
    <property type="entry name" value="HTH_IclR"/>
    <property type="match status" value="1"/>
</dbReference>
<organism evidence="6 7">
    <name type="scientific">Aminobacterium colombiense (strain DSM 12261 / ALA-1)</name>
    <dbReference type="NCBI Taxonomy" id="572547"/>
    <lineage>
        <taxon>Bacteria</taxon>
        <taxon>Thermotogati</taxon>
        <taxon>Synergistota</taxon>
        <taxon>Synergistia</taxon>
        <taxon>Synergistales</taxon>
        <taxon>Aminobacteriaceae</taxon>
        <taxon>Aminobacterium</taxon>
    </lineage>
</organism>
<dbReference type="EMBL" id="CP001997">
    <property type="protein sequence ID" value="ADE56851.1"/>
    <property type="molecule type" value="Genomic_DNA"/>
</dbReference>
<evidence type="ECO:0000313" key="7">
    <source>
        <dbReference type="Proteomes" id="UP000002366"/>
    </source>
</evidence>
<dbReference type="InterPro" id="IPR036388">
    <property type="entry name" value="WH-like_DNA-bd_sf"/>
</dbReference>
<reference evidence="6 7" key="1">
    <citation type="journal article" date="2010" name="Stand. Genomic Sci.">
        <title>Complete genome sequence of Aminobacterium colombiense type strain (ALA-1).</title>
        <authorList>
            <person name="Chertkov O."/>
            <person name="Sikorski J."/>
            <person name="Brambilla E."/>
            <person name="Lapidus A."/>
            <person name="Copeland A."/>
            <person name="Glavina Del Rio T."/>
            <person name="Nolan M."/>
            <person name="Lucas S."/>
            <person name="Tice H."/>
            <person name="Cheng J.F."/>
            <person name="Han C."/>
            <person name="Detter J.C."/>
            <person name="Bruce D."/>
            <person name="Tapia R."/>
            <person name="Goodwin L."/>
            <person name="Pitluck S."/>
            <person name="Liolios K."/>
            <person name="Ivanova N."/>
            <person name="Mavromatis K."/>
            <person name="Ovchinnikova G."/>
            <person name="Pati A."/>
            <person name="Chen A."/>
            <person name="Palaniappan K."/>
            <person name="Land M."/>
            <person name="Hauser L."/>
            <person name="Chang Y.J."/>
            <person name="Jeffries C.D."/>
            <person name="Spring S."/>
            <person name="Rohde M."/>
            <person name="Goker M."/>
            <person name="Bristow J."/>
            <person name="Eisen J.A."/>
            <person name="Markowitz V."/>
            <person name="Hugenholtz P."/>
            <person name="Kyrpides N.C."/>
            <person name="Klenk H.P."/>
        </authorList>
    </citation>
    <scope>NUCLEOTIDE SEQUENCE [LARGE SCALE GENOMIC DNA]</scope>
    <source>
        <strain evidence="7">DSM 12261 / ALA-1</strain>
    </source>
</reference>
<sequence length="259" mass="29187">MAREEYFNRSLLRALLIVEALGKEKTPLGIGEISRLTGLSKSTTHRLVLTLESRGWLKRLPDNDKYCLGMKLVTLSWIAREEFASCREVHPFLCKLADITKETVLLNVWNNNEVICVDKIEASQQISVTPKLNQSFPIHAGASGFAVLTTMPFQMVAQIFNTRKFETYTARTLIDPQKLLRKYAEAKEKGYVISFGEKDDGVTGIATGLYFPHEQNYASISVVLPDSRATEDVNEKIISAVLDIKEEINLHFNFATKSI</sequence>
<keyword evidence="3" id="KW-0804">Transcription</keyword>